<dbReference type="InterPro" id="IPR009394">
    <property type="entry name" value="MmcB-like"/>
</dbReference>
<dbReference type="AlphaFoldDB" id="A0A0D6JE14"/>
<dbReference type="RefSeq" id="WP_046477371.1">
    <property type="nucleotide sequence ID" value="NZ_LN829118.1"/>
</dbReference>
<dbReference type="PIRSF" id="PIRSF031796">
    <property type="entry name" value="UPC031796"/>
    <property type="match status" value="1"/>
</dbReference>
<accession>A0A0D6JE14</accession>
<protein>
    <recommendedName>
        <fullName evidence="4">DNA repair protein MmcB-related protein</fullName>
    </recommendedName>
</protein>
<reference evidence="3" key="1">
    <citation type="submission" date="2015-02" db="EMBL/GenBank/DDBJ databases">
        <authorList>
            <person name="Chooi Y.-H."/>
        </authorList>
    </citation>
    <scope>NUCLEOTIDE SEQUENCE [LARGE SCALE GENOMIC DNA]</scope>
    <source>
        <strain evidence="3">strain Y</strain>
    </source>
</reference>
<keyword evidence="3" id="KW-1185">Reference proteome</keyword>
<feature type="region of interest" description="Disordered" evidence="1">
    <location>
        <begin position="1"/>
        <end position="24"/>
    </location>
</feature>
<dbReference type="KEGG" id="fiy:BN1229_v1_1308"/>
<organism evidence="2 3">
    <name type="scientific">Candidatus Filomicrobium marinum</name>
    <dbReference type="NCBI Taxonomy" id="1608628"/>
    <lineage>
        <taxon>Bacteria</taxon>
        <taxon>Pseudomonadati</taxon>
        <taxon>Pseudomonadota</taxon>
        <taxon>Alphaproteobacteria</taxon>
        <taxon>Hyphomicrobiales</taxon>
        <taxon>Hyphomicrobiaceae</taxon>
        <taxon>Filomicrobium</taxon>
    </lineage>
</organism>
<evidence type="ECO:0000256" key="1">
    <source>
        <dbReference type="SAM" id="MobiDB-lite"/>
    </source>
</evidence>
<proteinExistence type="predicted"/>
<dbReference type="KEGG" id="fil:BN1229_v1_1309"/>
<gene>
    <name evidence="2" type="ORF">YBN1229_v1_1308</name>
</gene>
<dbReference type="Pfam" id="PF06319">
    <property type="entry name" value="MmcB-like"/>
    <property type="match status" value="1"/>
</dbReference>
<dbReference type="EMBL" id="LN829119">
    <property type="protein sequence ID" value="CPR17552.1"/>
    <property type="molecule type" value="Genomic_DNA"/>
</dbReference>
<evidence type="ECO:0000313" key="3">
    <source>
        <dbReference type="Proteomes" id="UP000033187"/>
    </source>
</evidence>
<sequence length="169" mass="18660">MTIAARHPFSPKSEPPCDGRQSPAAADIQRGTIRALRASGLSAVTELPLANGRRADVVGVSDKGQIWIVEIKSCLNDFRTDQKWQSYWDYCDRLWFAVGRDFPVDVLPEEAGLIIADRFGGEIVRESLTQTLSGARRKAMMLRFARTAAERLSVLADPDLVSRADAARS</sequence>
<dbReference type="OrthoDB" id="5194526at2"/>
<name>A0A0D6JE14_9HYPH</name>
<dbReference type="Proteomes" id="UP000033187">
    <property type="component" value="Chromosome 1"/>
</dbReference>
<evidence type="ECO:0008006" key="4">
    <source>
        <dbReference type="Google" id="ProtNLM"/>
    </source>
</evidence>
<evidence type="ECO:0000313" key="2">
    <source>
        <dbReference type="EMBL" id="CPR17552.1"/>
    </source>
</evidence>